<dbReference type="Proteomes" id="UP000245207">
    <property type="component" value="Unassembled WGS sequence"/>
</dbReference>
<dbReference type="GO" id="GO:0051513">
    <property type="term" value="P:regulation of monopolar cell growth"/>
    <property type="evidence" value="ECO:0007669"/>
    <property type="project" value="InterPro"/>
</dbReference>
<feature type="compositionally biased region" description="Basic and acidic residues" evidence="1">
    <location>
        <begin position="47"/>
        <end position="57"/>
    </location>
</feature>
<feature type="compositionally biased region" description="Polar residues" evidence="1">
    <location>
        <begin position="312"/>
        <end position="323"/>
    </location>
</feature>
<feature type="compositionally biased region" description="Low complexity" evidence="1">
    <location>
        <begin position="82"/>
        <end position="96"/>
    </location>
</feature>
<dbReference type="Pfam" id="PF14309">
    <property type="entry name" value="DUF4378"/>
    <property type="match status" value="1"/>
</dbReference>
<accession>A0A2U1L6N5</accession>
<feature type="compositionally biased region" description="Low complexity" evidence="1">
    <location>
        <begin position="442"/>
        <end position="453"/>
    </location>
</feature>
<dbReference type="InterPro" id="IPR033334">
    <property type="entry name" value="LNG1/2"/>
</dbReference>
<sequence length="837" mass="93968">MSTKVMYTVREDKQDMQKQLGCMNGIFQIFDRRYLLGQRRHANQKKLSQDKNDKGKEFNNASEQPKEKTSNQAGKEKHRVSVESSRNSYSSSCSSLDCSKRVQTEQSSFCPSTVSEPSSPTSHIKQDLSADIRDVVKDSMNRKPRVVPVKTVAREERKGPAMTHVDSPRPLNYLKPVPYDRKDQNLAKLREISRGIKEGVKETSRFSYDGRESPYKLKAIANMKERPRLSLDSKQSSIKNRLSVADQSQINEPGSNKRPSSSLVARLMGLEASNDFINEGDTIKIKPCLDDEKVSVSRISRKAEESKHASNELVSTRRGTGNPLTRIPLEPAPWKQEVSSKSVYVEFKTSGKDLRALKQILEAIQRTKIRLENTENHKNAQPVSPTIKGTPIKPVSDLMVVTNLPKVKTVNQADGKKYMAGSRSARNLAPIETKAAGRTKRPVSPSQSPTVSPRLQKAKNRNDKQSVNAIRKQSNGQLTVSSPKIRSINPRQTNDLSCRYGSHKRSLSQGDTVSLPSESDASVASQNEPEVTSIYWSQGNKNKFAERLNGYKSLAEHSMEQPSPVSVLDAFYTEDPPSPIQKKSYAYKDDEDLCFDEREWTQVGIDSLASSRELEQSTSGFNQVKLENIKHLVHQIELLNSSSDESTTDSHETINGDDIYIKEILLASGLLKSLDCTTAIVHLHPTSTLINPELFNILEKTKECTSKSEKIRRKLIFDTVNNILLHKLARSASSGLWTSKRKGKVLSGETLLEELCSEINNLQNNTSSGIYDEVIDIISDDVNKNSEDWDDSCSELPALVLDIERQIFKDLVSEIVNAELAGQQDRPRRHRRQLFLM</sequence>
<evidence type="ECO:0000256" key="1">
    <source>
        <dbReference type="SAM" id="MobiDB-lite"/>
    </source>
</evidence>
<feature type="compositionally biased region" description="Polar residues" evidence="1">
    <location>
        <begin position="465"/>
        <end position="496"/>
    </location>
</feature>
<feature type="region of interest" description="Disordered" evidence="1">
    <location>
        <begin position="417"/>
        <end position="528"/>
    </location>
</feature>
<feature type="compositionally biased region" description="Basic and acidic residues" evidence="1">
    <location>
        <begin position="300"/>
        <end position="310"/>
    </location>
</feature>
<dbReference type="STRING" id="35608.A0A2U1L6N5"/>
<comment type="caution">
    <text evidence="3">The sequence shown here is derived from an EMBL/GenBank/DDBJ whole genome shotgun (WGS) entry which is preliminary data.</text>
</comment>
<dbReference type="OrthoDB" id="769613at2759"/>
<feature type="compositionally biased region" description="Polar residues" evidence="1">
    <location>
        <begin position="232"/>
        <end position="262"/>
    </location>
</feature>
<dbReference type="InterPro" id="IPR025486">
    <property type="entry name" value="DUF4378"/>
</dbReference>
<evidence type="ECO:0000313" key="4">
    <source>
        <dbReference type="Proteomes" id="UP000245207"/>
    </source>
</evidence>
<dbReference type="PANTHER" id="PTHR31680">
    <property type="entry name" value="LONGIFOLIA PROTEIN"/>
    <property type="match status" value="1"/>
</dbReference>
<organism evidence="3 4">
    <name type="scientific">Artemisia annua</name>
    <name type="common">Sweet wormwood</name>
    <dbReference type="NCBI Taxonomy" id="35608"/>
    <lineage>
        <taxon>Eukaryota</taxon>
        <taxon>Viridiplantae</taxon>
        <taxon>Streptophyta</taxon>
        <taxon>Embryophyta</taxon>
        <taxon>Tracheophyta</taxon>
        <taxon>Spermatophyta</taxon>
        <taxon>Magnoliopsida</taxon>
        <taxon>eudicotyledons</taxon>
        <taxon>Gunneridae</taxon>
        <taxon>Pentapetalae</taxon>
        <taxon>asterids</taxon>
        <taxon>campanulids</taxon>
        <taxon>Asterales</taxon>
        <taxon>Asteraceae</taxon>
        <taxon>Asteroideae</taxon>
        <taxon>Anthemideae</taxon>
        <taxon>Artemisiinae</taxon>
        <taxon>Artemisia</taxon>
    </lineage>
</organism>
<feature type="region of interest" description="Disordered" evidence="1">
    <location>
        <begin position="41"/>
        <end position="96"/>
    </location>
</feature>
<feature type="region of interest" description="Disordered" evidence="1">
    <location>
        <begin position="155"/>
        <end position="177"/>
    </location>
</feature>
<feature type="domain" description="DUF4378" evidence="2">
    <location>
        <begin position="660"/>
        <end position="814"/>
    </location>
</feature>
<evidence type="ECO:0000313" key="3">
    <source>
        <dbReference type="EMBL" id="PWA44653.1"/>
    </source>
</evidence>
<dbReference type="PANTHER" id="PTHR31680:SF16">
    <property type="entry name" value="DUF4378 DOMAIN-CONTAINING PROTEIN"/>
    <property type="match status" value="1"/>
</dbReference>
<dbReference type="EMBL" id="PKPP01011164">
    <property type="protein sequence ID" value="PWA44653.1"/>
    <property type="molecule type" value="Genomic_DNA"/>
</dbReference>
<gene>
    <name evidence="3" type="ORF">CTI12_AA523170</name>
</gene>
<evidence type="ECO:0000259" key="2">
    <source>
        <dbReference type="Pfam" id="PF14309"/>
    </source>
</evidence>
<protein>
    <recommendedName>
        <fullName evidence="2">DUF4378 domain-containing protein</fullName>
    </recommendedName>
</protein>
<reference evidence="3 4" key="1">
    <citation type="journal article" date="2018" name="Mol. Plant">
        <title>The genome of Artemisia annua provides insight into the evolution of Asteraceae family and artemisinin biosynthesis.</title>
        <authorList>
            <person name="Shen Q."/>
            <person name="Zhang L."/>
            <person name="Liao Z."/>
            <person name="Wang S."/>
            <person name="Yan T."/>
            <person name="Shi P."/>
            <person name="Liu M."/>
            <person name="Fu X."/>
            <person name="Pan Q."/>
            <person name="Wang Y."/>
            <person name="Lv Z."/>
            <person name="Lu X."/>
            <person name="Zhang F."/>
            <person name="Jiang W."/>
            <person name="Ma Y."/>
            <person name="Chen M."/>
            <person name="Hao X."/>
            <person name="Li L."/>
            <person name="Tang Y."/>
            <person name="Lv G."/>
            <person name="Zhou Y."/>
            <person name="Sun X."/>
            <person name="Brodelius P.E."/>
            <person name="Rose J.K.C."/>
            <person name="Tang K."/>
        </authorList>
    </citation>
    <scope>NUCLEOTIDE SEQUENCE [LARGE SCALE GENOMIC DNA]</scope>
    <source>
        <strain evidence="4">cv. Huhao1</strain>
        <tissue evidence="3">Leaf</tissue>
    </source>
</reference>
<feature type="region of interest" description="Disordered" evidence="1">
    <location>
        <begin position="300"/>
        <end position="329"/>
    </location>
</feature>
<feature type="compositionally biased region" description="Polar residues" evidence="1">
    <location>
        <begin position="507"/>
        <end position="528"/>
    </location>
</feature>
<dbReference type="AlphaFoldDB" id="A0A2U1L6N5"/>
<name>A0A2U1L6N5_ARTAN</name>
<feature type="region of interest" description="Disordered" evidence="1">
    <location>
        <begin position="226"/>
        <end position="262"/>
    </location>
</feature>
<proteinExistence type="predicted"/>
<keyword evidence="4" id="KW-1185">Reference proteome</keyword>